<keyword evidence="4" id="KW-1185">Reference proteome</keyword>
<protein>
    <submittedName>
        <fullName evidence="3">Uncharacterized protein</fullName>
    </submittedName>
</protein>
<sequence>MCYVGKATKIFIFIVTVLVVVGLVVGFGLIRHHNKAHKCSGAGAGDPSCYQPPPVVSDPIPATGTPTTIPVPGMSSPSIPLPPGMETPPLIQSPPGMSAPGPGSNGPQVPALTTPGPAHA</sequence>
<proteinExistence type="predicted"/>
<dbReference type="AlphaFoldDB" id="A0AAP0PPG0"/>
<name>A0AAP0PPG0_9MAGN</name>
<dbReference type="Proteomes" id="UP001420932">
    <property type="component" value="Unassembled WGS sequence"/>
</dbReference>
<evidence type="ECO:0000313" key="4">
    <source>
        <dbReference type="Proteomes" id="UP001420932"/>
    </source>
</evidence>
<keyword evidence="2" id="KW-1133">Transmembrane helix</keyword>
<dbReference type="EMBL" id="JBBNAF010000004">
    <property type="protein sequence ID" value="KAK9151928.1"/>
    <property type="molecule type" value="Genomic_DNA"/>
</dbReference>
<dbReference type="PANTHER" id="PTHR36036:SF1">
    <property type="entry name" value="PROLINE-RICH FAMILY PROTEIN"/>
    <property type="match status" value="1"/>
</dbReference>
<keyword evidence="2" id="KW-0812">Transmembrane</keyword>
<dbReference type="InterPro" id="IPR040277">
    <property type="entry name" value="Os04g0629400-like"/>
</dbReference>
<accession>A0AAP0PPG0</accession>
<evidence type="ECO:0000256" key="2">
    <source>
        <dbReference type="SAM" id="Phobius"/>
    </source>
</evidence>
<feature type="region of interest" description="Disordered" evidence="1">
    <location>
        <begin position="50"/>
        <end position="120"/>
    </location>
</feature>
<evidence type="ECO:0000256" key="1">
    <source>
        <dbReference type="SAM" id="MobiDB-lite"/>
    </source>
</evidence>
<comment type="caution">
    <text evidence="3">The sequence shown here is derived from an EMBL/GenBank/DDBJ whole genome shotgun (WGS) entry which is preliminary data.</text>
</comment>
<gene>
    <name evidence="3" type="ORF">Syun_010237</name>
</gene>
<organism evidence="3 4">
    <name type="scientific">Stephania yunnanensis</name>
    <dbReference type="NCBI Taxonomy" id="152371"/>
    <lineage>
        <taxon>Eukaryota</taxon>
        <taxon>Viridiplantae</taxon>
        <taxon>Streptophyta</taxon>
        <taxon>Embryophyta</taxon>
        <taxon>Tracheophyta</taxon>
        <taxon>Spermatophyta</taxon>
        <taxon>Magnoliopsida</taxon>
        <taxon>Ranunculales</taxon>
        <taxon>Menispermaceae</taxon>
        <taxon>Menispermoideae</taxon>
        <taxon>Cissampelideae</taxon>
        <taxon>Stephania</taxon>
    </lineage>
</organism>
<feature type="compositionally biased region" description="Low complexity" evidence="1">
    <location>
        <begin position="59"/>
        <end position="73"/>
    </location>
</feature>
<evidence type="ECO:0000313" key="3">
    <source>
        <dbReference type="EMBL" id="KAK9151928.1"/>
    </source>
</evidence>
<keyword evidence="2" id="KW-0472">Membrane</keyword>
<reference evidence="3 4" key="1">
    <citation type="submission" date="2024-01" db="EMBL/GenBank/DDBJ databases">
        <title>Genome assemblies of Stephania.</title>
        <authorList>
            <person name="Yang L."/>
        </authorList>
    </citation>
    <scope>NUCLEOTIDE SEQUENCE [LARGE SCALE GENOMIC DNA]</scope>
    <source>
        <strain evidence="3">YNDBR</strain>
        <tissue evidence="3">Leaf</tissue>
    </source>
</reference>
<dbReference type="PANTHER" id="PTHR36036">
    <property type="entry name" value="PROLINE-RICH FAMILY PROTEIN"/>
    <property type="match status" value="1"/>
</dbReference>
<feature type="compositionally biased region" description="Low complexity" evidence="1">
    <location>
        <begin position="93"/>
        <end position="107"/>
    </location>
</feature>
<feature type="transmembrane region" description="Helical" evidence="2">
    <location>
        <begin position="12"/>
        <end position="30"/>
    </location>
</feature>